<name>A0A0V1B7M1_TRISP</name>
<gene>
    <name evidence="2" type="ORF">T01_1154</name>
</gene>
<accession>A0A0V1B7M1</accession>
<dbReference type="EMBL" id="JYDH01000089">
    <property type="protein sequence ID" value="KRY32987.1"/>
    <property type="molecule type" value="Genomic_DNA"/>
</dbReference>
<dbReference type="GO" id="GO:0003676">
    <property type="term" value="F:nucleic acid binding"/>
    <property type="evidence" value="ECO:0007669"/>
    <property type="project" value="InterPro"/>
</dbReference>
<proteinExistence type="predicted"/>
<dbReference type="Pfam" id="PF05380">
    <property type="entry name" value="Peptidase_A17"/>
    <property type="match status" value="1"/>
</dbReference>
<dbReference type="OrthoDB" id="5920214at2759"/>
<evidence type="ECO:0000313" key="3">
    <source>
        <dbReference type="Proteomes" id="UP000054776"/>
    </source>
</evidence>
<evidence type="ECO:0000313" key="2">
    <source>
        <dbReference type="EMBL" id="KRY32987.1"/>
    </source>
</evidence>
<organism evidence="2 3">
    <name type="scientific">Trichinella spiralis</name>
    <name type="common">Trichina worm</name>
    <dbReference type="NCBI Taxonomy" id="6334"/>
    <lineage>
        <taxon>Eukaryota</taxon>
        <taxon>Metazoa</taxon>
        <taxon>Ecdysozoa</taxon>
        <taxon>Nematoda</taxon>
        <taxon>Enoplea</taxon>
        <taxon>Dorylaimia</taxon>
        <taxon>Trichinellida</taxon>
        <taxon>Trichinellidae</taxon>
        <taxon>Trichinella</taxon>
    </lineage>
</organism>
<dbReference type="Proteomes" id="UP000054776">
    <property type="component" value="Unassembled WGS sequence"/>
</dbReference>
<dbReference type="PROSITE" id="PS50994">
    <property type="entry name" value="INTEGRASE"/>
    <property type="match status" value="1"/>
</dbReference>
<dbReference type="SUPFAM" id="SSF53098">
    <property type="entry name" value="Ribonuclease H-like"/>
    <property type="match status" value="1"/>
</dbReference>
<evidence type="ECO:0000259" key="1">
    <source>
        <dbReference type="PROSITE" id="PS50994"/>
    </source>
</evidence>
<dbReference type="InterPro" id="IPR012337">
    <property type="entry name" value="RNaseH-like_sf"/>
</dbReference>
<reference evidence="2 3" key="1">
    <citation type="submission" date="2015-01" db="EMBL/GenBank/DDBJ databases">
        <title>Evolution of Trichinella species and genotypes.</title>
        <authorList>
            <person name="Korhonen P.K."/>
            <person name="Edoardo P."/>
            <person name="Giuseppe L.R."/>
            <person name="Gasser R.B."/>
        </authorList>
    </citation>
    <scope>NUCLEOTIDE SEQUENCE [LARGE SCALE GENOMIC DNA]</scope>
    <source>
        <strain evidence="2">ISS3</strain>
    </source>
</reference>
<comment type="caution">
    <text evidence="2">The sequence shown here is derived from an EMBL/GenBank/DDBJ whole genome shotgun (WGS) entry which is preliminary data.</text>
</comment>
<dbReference type="Gene3D" id="3.30.420.10">
    <property type="entry name" value="Ribonuclease H-like superfamily/Ribonuclease H"/>
    <property type="match status" value="1"/>
</dbReference>
<dbReference type="AlphaFoldDB" id="A0A0V1B7M1"/>
<protein>
    <recommendedName>
        <fullName evidence="1">Integrase catalytic domain-containing protein</fullName>
    </recommendedName>
</protein>
<sequence>MAATAKARSRKLTLNKARLNRLLTELEELCIDAVNDDVLVGQLELTEVVFRETDALHADRANLPGETILLKLWQKGLNWDDELPSDLQKEWQTWKLELCDISDIRIPTCLIPFHGSTINKVELHTFGDASETAYGVVVNLVVTKEDHSTISNLVMAKSRDEPLTSSIAEDWSKWKREAKNLWKIKIPRCLISFPVEETDSIELHVYGDTTKWTYGAVAYLKVISKDKTTVRFIMSKSRVAPLKTITLPRLEHMAALIAAKLVGFIKNSFAVPIQRVICWTGSKFETKNWKPFVRNRVELIQQLTEPKLWKYCPSENNPADLISRGTSPCESEKTSEESTQHPDALEARCLFSVISLINDDQFEYVIDPSRFQTFSKLTRVTAWCLRFAKNCRHASKQRQEELTIEERNEAELYWMKAVQNETFRDEKSLLMKVGGRLRQSNLLYQHKHPVILRNRHNITDLIIQGEHKHQWHAGVEQTLVALRQRFWILKGRSTVKNFAGPLYVKEGRTISKIYICLFTCMATRAIHLEPSSDMAAQSFLAAFRRFISRRGKPSVVQTDNFRTFKLADKYIQDLFRGDEKQKIARALTEEKVEWRFSCERSPWCGGYWERLVRSVKTALRKVLAKALVSREELVTILCEMEARINAIPLTTISDDSNDLEPLTPFHFLTGRTLMELPDMTTKRLVGKESTSTTMTLR</sequence>
<dbReference type="STRING" id="6334.A0A0V1B7M1"/>
<dbReference type="InterPro" id="IPR036397">
    <property type="entry name" value="RNaseH_sf"/>
</dbReference>
<dbReference type="PANTHER" id="PTHR47331">
    <property type="entry name" value="PHD-TYPE DOMAIN-CONTAINING PROTEIN"/>
    <property type="match status" value="1"/>
</dbReference>
<dbReference type="InterPro" id="IPR001584">
    <property type="entry name" value="Integrase_cat-core"/>
</dbReference>
<dbReference type="InterPro" id="IPR008042">
    <property type="entry name" value="Retrotrans_Pao"/>
</dbReference>
<feature type="domain" description="Integrase catalytic" evidence="1">
    <location>
        <begin position="480"/>
        <end position="672"/>
    </location>
</feature>
<keyword evidence="3" id="KW-1185">Reference proteome</keyword>
<dbReference type="PANTHER" id="PTHR47331:SF6">
    <property type="entry name" value="DOUBLECORTIN DOMAIN-CONTAINING PROTEIN"/>
    <property type="match status" value="1"/>
</dbReference>
<dbReference type="InParanoid" id="A0A0V1B7M1"/>
<dbReference type="GO" id="GO:0015074">
    <property type="term" value="P:DNA integration"/>
    <property type="evidence" value="ECO:0007669"/>
    <property type="project" value="InterPro"/>
</dbReference>